<evidence type="ECO:0000313" key="1">
    <source>
        <dbReference type="EMBL" id="KAE8965518.1"/>
    </source>
</evidence>
<evidence type="ECO:0000313" key="2">
    <source>
        <dbReference type="EMBL" id="KAE8981535.1"/>
    </source>
</evidence>
<dbReference type="EMBL" id="QXFV01002945">
    <property type="protein sequence ID" value="KAE8981535.1"/>
    <property type="molecule type" value="Genomic_DNA"/>
</dbReference>
<dbReference type="AlphaFoldDB" id="A0A6A3ILX8"/>
<organism evidence="2 3">
    <name type="scientific">Phytophthora rubi</name>
    <dbReference type="NCBI Taxonomy" id="129364"/>
    <lineage>
        <taxon>Eukaryota</taxon>
        <taxon>Sar</taxon>
        <taxon>Stramenopiles</taxon>
        <taxon>Oomycota</taxon>
        <taxon>Peronosporomycetes</taxon>
        <taxon>Peronosporales</taxon>
        <taxon>Peronosporaceae</taxon>
        <taxon>Phytophthora</taxon>
    </lineage>
</organism>
<gene>
    <name evidence="2" type="ORF">PR001_g23977</name>
    <name evidence="1" type="ORF">PR002_g28656</name>
</gene>
<sequence length="48" mass="5186">MMCEAGGVGYASGLEVFVSPLRWMQLSTHPLFGEPAAQMICALQRGDE</sequence>
<name>A0A6A3ILX8_9STRA</name>
<dbReference type="Proteomes" id="UP000435112">
    <property type="component" value="Unassembled WGS sequence"/>
</dbReference>
<dbReference type="Proteomes" id="UP000429607">
    <property type="component" value="Unassembled WGS sequence"/>
</dbReference>
<evidence type="ECO:0000313" key="4">
    <source>
        <dbReference type="Proteomes" id="UP000435112"/>
    </source>
</evidence>
<reference evidence="3 4" key="1">
    <citation type="submission" date="2018-09" db="EMBL/GenBank/DDBJ databases">
        <title>Genomic investigation of the strawberry pathogen Phytophthora fragariae indicates pathogenicity is determined by transcriptional variation in three key races.</title>
        <authorList>
            <person name="Adams T.M."/>
            <person name="Armitage A.D."/>
            <person name="Sobczyk M.K."/>
            <person name="Bates H.J."/>
            <person name="Dunwell J.M."/>
            <person name="Nellist C.F."/>
            <person name="Harrison R.J."/>
        </authorList>
    </citation>
    <scope>NUCLEOTIDE SEQUENCE [LARGE SCALE GENOMIC DNA]</scope>
    <source>
        <strain evidence="2 3">SCRP249</strain>
        <strain evidence="1 4">SCRP324</strain>
    </source>
</reference>
<accession>A0A6A3ILX8</accession>
<dbReference type="EMBL" id="QXFU01005143">
    <property type="protein sequence ID" value="KAE8965518.1"/>
    <property type="molecule type" value="Genomic_DNA"/>
</dbReference>
<comment type="caution">
    <text evidence="2">The sequence shown here is derived from an EMBL/GenBank/DDBJ whole genome shotgun (WGS) entry which is preliminary data.</text>
</comment>
<proteinExistence type="predicted"/>
<protein>
    <submittedName>
        <fullName evidence="2">Uncharacterized protein</fullName>
    </submittedName>
</protein>
<evidence type="ECO:0000313" key="3">
    <source>
        <dbReference type="Proteomes" id="UP000429607"/>
    </source>
</evidence>